<evidence type="ECO:0000313" key="11">
    <source>
        <dbReference type="EMBL" id="BDW85578.1"/>
    </source>
</evidence>
<dbReference type="Pfam" id="PF01551">
    <property type="entry name" value="Peptidase_M23"/>
    <property type="match status" value="1"/>
</dbReference>
<dbReference type="GO" id="GO:0004222">
    <property type="term" value="F:metalloendopeptidase activity"/>
    <property type="evidence" value="ECO:0007669"/>
    <property type="project" value="TreeGrafter"/>
</dbReference>
<evidence type="ECO:0000256" key="8">
    <source>
        <dbReference type="SAM" id="Phobius"/>
    </source>
</evidence>
<keyword evidence="7" id="KW-0175">Coiled coil</keyword>
<evidence type="ECO:0000256" key="6">
    <source>
        <dbReference type="ARBA" id="ARBA00023049"/>
    </source>
</evidence>
<dbReference type="PANTHER" id="PTHR21666">
    <property type="entry name" value="PEPTIDASE-RELATED"/>
    <property type="match status" value="1"/>
</dbReference>
<accession>A0AA48H9W5</accession>
<evidence type="ECO:0000259" key="9">
    <source>
        <dbReference type="Pfam" id="PF01551"/>
    </source>
</evidence>
<organism evidence="11 12">
    <name type="scientific">Roseicyclus marinus</name>
    <dbReference type="NCBI Taxonomy" id="2161673"/>
    <lineage>
        <taxon>Bacteria</taxon>
        <taxon>Pseudomonadati</taxon>
        <taxon>Pseudomonadota</taxon>
        <taxon>Alphaproteobacteria</taxon>
        <taxon>Rhodobacterales</taxon>
        <taxon>Roseobacteraceae</taxon>
        <taxon>Roseicyclus</taxon>
    </lineage>
</organism>
<evidence type="ECO:0000256" key="3">
    <source>
        <dbReference type="ARBA" id="ARBA00022723"/>
    </source>
</evidence>
<dbReference type="SUPFAM" id="SSF51261">
    <property type="entry name" value="Duplicated hybrid motif"/>
    <property type="match status" value="1"/>
</dbReference>
<reference evidence="11 12" key="1">
    <citation type="submission" date="2023-01" db="EMBL/GenBank/DDBJ databases">
        <title>Complete genome sequence of Roseicyclus marinus strain Dej080120_10.</title>
        <authorList>
            <person name="Ueki S."/>
            <person name="Maruyama F."/>
        </authorList>
    </citation>
    <scope>NUCLEOTIDE SEQUENCE [LARGE SCALE GENOMIC DNA]</scope>
    <source>
        <strain evidence="11 12">Dej080120_10</strain>
    </source>
</reference>
<dbReference type="InterPro" id="IPR050570">
    <property type="entry name" value="Cell_wall_metabolism_enzyme"/>
</dbReference>
<dbReference type="FunFam" id="2.70.70.10:FF:000006">
    <property type="entry name" value="M23 family peptidase"/>
    <property type="match status" value="1"/>
</dbReference>
<keyword evidence="12" id="KW-1185">Reference proteome</keyword>
<evidence type="ECO:0000256" key="1">
    <source>
        <dbReference type="ARBA" id="ARBA00001947"/>
    </source>
</evidence>
<dbReference type="AlphaFoldDB" id="A0AA48H9W5"/>
<evidence type="ECO:0000259" key="10">
    <source>
        <dbReference type="Pfam" id="PF19353"/>
    </source>
</evidence>
<dbReference type="InterPro" id="IPR011055">
    <property type="entry name" value="Dup_hybrid_motif"/>
</dbReference>
<protein>
    <submittedName>
        <fullName evidence="11">Peptidase M23</fullName>
    </submittedName>
</protein>
<keyword evidence="4" id="KW-0378">Hydrolase</keyword>
<dbReference type="Gene3D" id="2.70.70.10">
    <property type="entry name" value="Glucose Permease (Domain IIA)"/>
    <property type="match status" value="1"/>
</dbReference>
<dbReference type="GO" id="GO:0046872">
    <property type="term" value="F:metal ion binding"/>
    <property type="evidence" value="ECO:0007669"/>
    <property type="project" value="UniProtKB-KW"/>
</dbReference>
<sequence length="446" mass="48851">MLSRLIGRLNASLERRLPEQRLFLKSDDGTRFVRLRPVTQAAIFLGSSAFVAWTVIVTSIFLIDVISAGNGRDQAQREQVMFQTRLNALADQVDTRTTEALQAQERFSVAMNQVAAMQVRLLDSEERRRELETAVDVIQSTLRRTIDERDAARAEVAALSTELAADTGSAQTAAAREAELTRAVDRLAAALEATAEQRDGSETLVAEAAAEIDRLRFQAALDNERQERVFRQLEDAVAMSMEPLDRMLSASGISTDTLIGQVRATYSGQGGPLMPIAVSTRGEEPDALSLRANELLSALDQMNLHRIAAERLPFSIPVRGTYRNTSGFGYRTDPFNGGRRLHAGIDFAGARGTNIVAGGDGTVVFAGRQSGYGLMVEIDHGFGITTRYAHMTRLHVSRGERVSRGEHIGDMGCTGRCTGTHLHYEVRRNGNPVNPMTFITAGRDVF</sequence>
<keyword evidence="3" id="KW-0479">Metal-binding</keyword>
<keyword evidence="5" id="KW-0862">Zinc</keyword>
<dbReference type="CDD" id="cd12797">
    <property type="entry name" value="M23_peptidase"/>
    <property type="match status" value="1"/>
</dbReference>
<proteinExistence type="predicted"/>
<name>A0AA48H9W5_9RHOB</name>
<dbReference type="Proteomes" id="UP001337723">
    <property type="component" value="Chromosome"/>
</dbReference>
<evidence type="ECO:0000256" key="2">
    <source>
        <dbReference type="ARBA" id="ARBA00022670"/>
    </source>
</evidence>
<keyword evidence="2" id="KW-0645">Protease</keyword>
<dbReference type="EMBL" id="AP027266">
    <property type="protein sequence ID" value="BDW85578.1"/>
    <property type="molecule type" value="Genomic_DNA"/>
</dbReference>
<dbReference type="PANTHER" id="PTHR21666:SF288">
    <property type="entry name" value="CELL DIVISION PROTEIN YTFB"/>
    <property type="match status" value="1"/>
</dbReference>
<evidence type="ECO:0000313" key="12">
    <source>
        <dbReference type="Proteomes" id="UP001337723"/>
    </source>
</evidence>
<gene>
    <name evidence="11" type="ORF">MACH21_17550</name>
</gene>
<dbReference type="RefSeq" id="WP_338271392.1">
    <property type="nucleotide sequence ID" value="NZ_AP027266.1"/>
</dbReference>
<dbReference type="KEGG" id="rmai:MACH21_17550"/>
<feature type="coiled-coil region" evidence="7">
    <location>
        <begin position="114"/>
        <end position="162"/>
    </location>
</feature>
<keyword evidence="8" id="KW-0812">Transmembrane</keyword>
<keyword evidence="8" id="KW-0472">Membrane</keyword>
<dbReference type="GO" id="GO:0006508">
    <property type="term" value="P:proteolysis"/>
    <property type="evidence" value="ECO:0007669"/>
    <property type="project" value="UniProtKB-KW"/>
</dbReference>
<feature type="domain" description="DUF5930" evidence="10">
    <location>
        <begin position="1"/>
        <end position="323"/>
    </location>
</feature>
<feature type="domain" description="M23ase beta-sheet core" evidence="9">
    <location>
        <begin position="341"/>
        <end position="435"/>
    </location>
</feature>
<keyword evidence="6" id="KW-0482">Metalloprotease</keyword>
<comment type="cofactor">
    <cofactor evidence="1">
        <name>Zn(2+)</name>
        <dbReference type="ChEBI" id="CHEBI:29105"/>
    </cofactor>
</comment>
<dbReference type="Pfam" id="PF19353">
    <property type="entry name" value="DUF5930"/>
    <property type="match status" value="1"/>
</dbReference>
<evidence type="ECO:0000256" key="7">
    <source>
        <dbReference type="SAM" id="Coils"/>
    </source>
</evidence>
<evidence type="ECO:0000256" key="4">
    <source>
        <dbReference type="ARBA" id="ARBA00022801"/>
    </source>
</evidence>
<dbReference type="InterPro" id="IPR016047">
    <property type="entry name" value="M23ase_b-sheet_dom"/>
</dbReference>
<feature type="transmembrane region" description="Helical" evidence="8">
    <location>
        <begin position="41"/>
        <end position="63"/>
    </location>
</feature>
<dbReference type="InterPro" id="IPR045974">
    <property type="entry name" value="DUF5930"/>
</dbReference>
<evidence type="ECO:0000256" key="5">
    <source>
        <dbReference type="ARBA" id="ARBA00022833"/>
    </source>
</evidence>
<keyword evidence="8" id="KW-1133">Transmembrane helix</keyword>